<dbReference type="InterPro" id="IPR051454">
    <property type="entry name" value="RNA/ubiquinone_mod_enzymes"/>
</dbReference>
<gene>
    <name evidence="3" type="ORF">IAB08_07440</name>
</gene>
<dbReference type="PANTHER" id="PTHR30217">
    <property type="entry name" value="PEPTIDASE U32 FAMILY"/>
    <property type="match status" value="1"/>
</dbReference>
<dbReference type="PANTHER" id="PTHR30217:SF10">
    <property type="entry name" value="23S RRNA 5-HYDROXYCYTIDINE C2501 SYNTHASE"/>
    <property type="match status" value="1"/>
</dbReference>
<name>A0A9D9DXH4_9BACT</name>
<dbReference type="InterPro" id="IPR001539">
    <property type="entry name" value="Peptidase_U32"/>
</dbReference>
<dbReference type="Pfam" id="PF12392">
    <property type="entry name" value="DUF3656"/>
    <property type="match status" value="1"/>
</dbReference>
<dbReference type="EMBL" id="JADIMZ010000110">
    <property type="protein sequence ID" value="MBO8433109.1"/>
    <property type="molecule type" value="Genomic_DNA"/>
</dbReference>
<comment type="caution">
    <text evidence="3">The sequence shown here is derived from an EMBL/GenBank/DDBJ whole genome shotgun (WGS) entry which is preliminary data.</text>
</comment>
<organism evidence="3 4">
    <name type="scientific">Candidatus Pullibacteroides excrementavium</name>
    <dbReference type="NCBI Taxonomy" id="2840905"/>
    <lineage>
        <taxon>Bacteria</taxon>
        <taxon>Pseudomonadati</taxon>
        <taxon>Bacteroidota</taxon>
        <taxon>Bacteroidia</taxon>
        <taxon>Bacteroidales</taxon>
        <taxon>Candidatus Pullibacteroides</taxon>
    </lineage>
</organism>
<dbReference type="InterPro" id="IPR020988">
    <property type="entry name" value="Pept_U32_collagenase"/>
</dbReference>
<evidence type="ECO:0000259" key="2">
    <source>
        <dbReference type="Pfam" id="PF12392"/>
    </source>
</evidence>
<evidence type="ECO:0000256" key="1">
    <source>
        <dbReference type="SAM" id="MobiDB-lite"/>
    </source>
</evidence>
<accession>A0A9D9DXH4</accession>
<feature type="domain" description="Peptidase U32 collagenase" evidence="2">
    <location>
        <begin position="401"/>
        <end position="511"/>
    </location>
</feature>
<evidence type="ECO:0000313" key="4">
    <source>
        <dbReference type="Proteomes" id="UP000823612"/>
    </source>
</evidence>
<dbReference type="Pfam" id="PF01136">
    <property type="entry name" value="Peptidase_U32"/>
    <property type="match status" value="1"/>
</dbReference>
<feature type="region of interest" description="Disordered" evidence="1">
    <location>
        <begin position="523"/>
        <end position="544"/>
    </location>
</feature>
<reference evidence="3" key="1">
    <citation type="submission" date="2020-10" db="EMBL/GenBank/DDBJ databases">
        <authorList>
            <person name="Gilroy R."/>
        </authorList>
    </citation>
    <scope>NUCLEOTIDE SEQUENCE</scope>
    <source>
        <strain evidence="3">2889</strain>
    </source>
</reference>
<dbReference type="AlphaFoldDB" id="A0A9D9DXH4"/>
<reference evidence="3" key="2">
    <citation type="journal article" date="2021" name="PeerJ">
        <title>Extensive microbial diversity within the chicken gut microbiome revealed by metagenomics and culture.</title>
        <authorList>
            <person name="Gilroy R."/>
            <person name="Ravi A."/>
            <person name="Getino M."/>
            <person name="Pursley I."/>
            <person name="Horton D.L."/>
            <person name="Alikhan N.F."/>
            <person name="Baker D."/>
            <person name="Gharbi K."/>
            <person name="Hall N."/>
            <person name="Watson M."/>
            <person name="Adriaenssens E.M."/>
            <person name="Foster-Nyarko E."/>
            <person name="Jarju S."/>
            <person name="Secka A."/>
            <person name="Antonio M."/>
            <person name="Oren A."/>
            <person name="Chaudhuri R.R."/>
            <person name="La Ragione R."/>
            <person name="Hildebrand F."/>
            <person name="Pallen M.J."/>
        </authorList>
    </citation>
    <scope>NUCLEOTIDE SEQUENCE</scope>
    <source>
        <strain evidence="3">2889</strain>
    </source>
</reference>
<protein>
    <submittedName>
        <fullName evidence="3">U32 family peptidase</fullName>
    </submittedName>
</protein>
<dbReference type="Proteomes" id="UP000823612">
    <property type="component" value="Unassembled WGS sequence"/>
</dbReference>
<proteinExistence type="predicted"/>
<sequence>MENPKRKIELLSPAANAEVAFAAIDAGADAVYIGGPAFGARAKAGNNMADIGKVAAYAHRYGARCFLTLNTLVYESEMAEALQVARQAYEAGVDALIIQDMGLLEAGLPPMELHASTQCHIASPEKARFLEKAGFRRLVLARELSIREIDRIASSVQCEIECFVHGALCVSYSGQCYMGCHMNGRSGNRGECSQACRLSYDLADAQGRILQKGRYLLSMKDLNAEEHVADLLQAGVSCLKIEGRLKDAAYVKNVTAYYRRKIDKVLQGMPGLEPLSQGHVHAGFEPDLQKGFHRPYTSFNLSGKREKWVVPSTPKAVGEEVGQVSSAKASLPGYGGLCLQARLKPGVRLLPGDGLCYLDREGVLQGSVLERVAGKSCGDEVSLFLSWSGKEGNLPEGKAMLYRNRNQAFEKELQDSSCERKIGLRIVFDADASCFRMEDEYGFEASLPVDVSSLSEARQEDTAKAGFLRQLSKLGGTAYSLLSFSYHGSPVYFMPSSLLNDYRRKLVSCMDRCREMAFDPRISGKNVPGTTGQGQEEDTGDGLRPESLFPLYRWNVANSWAARFYQRRGLPLDVSAFELQKESGQLQGKRLLMVCKHCIRFQLGQCLKGDKGNEWYLYHGRDKFVLRFDCRNCRMEVWSA</sequence>
<evidence type="ECO:0000313" key="3">
    <source>
        <dbReference type="EMBL" id="MBO8433109.1"/>
    </source>
</evidence>